<gene>
    <name evidence="2" type="ORF">NLJ89_g5021</name>
</gene>
<feature type="domain" description="F-box" evidence="1">
    <location>
        <begin position="8"/>
        <end position="56"/>
    </location>
</feature>
<sequence>MNPASATTSPMSPLPEELISEIMMLLDSYSMLQMALSCRSFHETFQTKPIRYIYELGLNGMQDAGSGKAPDELLVLLRDRQRGWLELDWKSDHAVKAPGAQLSLKLVTGMLSYSDGADIVVISLPSARKAGHTIHRISLDFEIRDFAIDPSQDLVVVLEAIELPNRDRRLSLHCRTISTNLAHPNATQGMPSFTVLNHPELGNELWNARLQIMDDVFAIYSGDEDRSRLLLWNWNMGLLLFDSLDEVLPARVNDFNFLRRDAFILTSSISGGRIHVYRFSPSAPTTPIHIASLALPLPSPSYTVTSLWTPPAQLQQHPIPEALFMHSAESRMHAISVIYRGSVDWSLNSKLHFLFVRNLTFLRYVDGPKIATEPQVVSWEQWGGEREPIYTDGSRIMVNGRSRKPYSALYA</sequence>
<accession>A0A9W8K8W7</accession>
<protein>
    <recommendedName>
        <fullName evidence="1">F-box domain-containing protein</fullName>
    </recommendedName>
</protein>
<organism evidence="2 3">
    <name type="scientific">Agrocybe chaxingu</name>
    <dbReference type="NCBI Taxonomy" id="84603"/>
    <lineage>
        <taxon>Eukaryota</taxon>
        <taxon>Fungi</taxon>
        <taxon>Dikarya</taxon>
        <taxon>Basidiomycota</taxon>
        <taxon>Agaricomycotina</taxon>
        <taxon>Agaricomycetes</taxon>
        <taxon>Agaricomycetidae</taxon>
        <taxon>Agaricales</taxon>
        <taxon>Agaricineae</taxon>
        <taxon>Strophariaceae</taxon>
        <taxon>Agrocybe</taxon>
    </lineage>
</organism>
<proteinExistence type="predicted"/>
<dbReference type="EMBL" id="JANKHO010000449">
    <property type="protein sequence ID" value="KAJ3509810.1"/>
    <property type="molecule type" value="Genomic_DNA"/>
</dbReference>
<dbReference type="CDD" id="cd09917">
    <property type="entry name" value="F-box_SF"/>
    <property type="match status" value="1"/>
</dbReference>
<dbReference type="InterPro" id="IPR001810">
    <property type="entry name" value="F-box_dom"/>
</dbReference>
<dbReference type="Proteomes" id="UP001148786">
    <property type="component" value="Unassembled WGS sequence"/>
</dbReference>
<dbReference type="SUPFAM" id="SSF81383">
    <property type="entry name" value="F-box domain"/>
    <property type="match status" value="1"/>
</dbReference>
<keyword evidence="3" id="KW-1185">Reference proteome</keyword>
<dbReference type="InterPro" id="IPR036047">
    <property type="entry name" value="F-box-like_dom_sf"/>
</dbReference>
<name>A0A9W8K8W7_9AGAR</name>
<dbReference type="OrthoDB" id="2745718at2759"/>
<dbReference type="PROSITE" id="PS50181">
    <property type="entry name" value="FBOX"/>
    <property type="match status" value="1"/>
</dbReference>
<dbReference type="AlphaFoldDB" id="A0A9W8K8W7"/>
<evidence type="ECO:0000313" key="2">
    <source>
        <dbReference type="EMBL" id="KAJ3509810.1"/>
    </source>
</evidence>
<reference evidence="2" key="1">
    <citation type="submission" date="2022-07" db="EMBL/GenBank/DDBJ databases">
        <title>Genome Sequence of Agrocybe chaxingu.</title>
        <authorList>
            <person name="Buettner E."/>
        </authorList>
    </citation>
    <scope>NUCLEOTIDE SEQUENCE</scope>
    <source>
        <strain evidence="2">MP-N11</strain>
    </source>
</reference>
<comment type="caution">
    <text evidence="2">The sequence shown here is derived from an EMBL/GenBank/DDBJ whole genome shotgun (WGS) entry which is preliminary data.</text>
</comment>
<evidence type="ECO:0000313" key="3">
    <source>
        <dbReference type="Proteomes" id="UP001148786"/>
    </source>
</evidence>
<evidence type="ECO:0000259" key="1">
    <source>
        <dbReference type="PROSITE" id="PS50181"/>
    </source>
</evidence>
<dbReference type="Pfam" id="PF00646">
    <property type="entry name" value="F-box"/>
    <property type="match status" value="1"/>
</dbReference>